<dbReference type="Ensembl" id="ENSPMGT00000014163.1">
    <property type="protein sequence ID" value="ENSPMGP00000013270.1"/>
    <property type="gene ID" value="ENSPMGG00000010942.1"/>
</dbReference>
<dbReference type="Pfam" id="PF07690">
    <property type="entry name" value="MFS_1"/>
    <property type="match status" value="1"/>
</dbReference>
<evidence type="ECO:0000313" key="7">
    <source>
        <dbReference type="Ensembl" id="ENSPMGP00000013270.1"/>
    </source>
</evidence>
<proteinExistence type="predicted"/>
<feature type="transmembrane region" description="Helical" evidence="5">
    <location>
        <begin position="41"/>
        <end position="59"/>
    </location>
</feature>
<evidence type="ECO:0000256" key="4">
    <source>
        <dbReference type="ARBA" id="ARBA00023136"/>
    </source>
</evidence>
<sequence>FNLVCGDQWKQPLSSLIFFLGGLCGCFVCGQLSDRVGRKPVLFSSLLLLGVFGGGLALAPSWPVFMALFFMLGLEQGTIYVVIFVLGSEVLTGKTRVVFSGLALPVFFAFGSMLLPCTAYVLTSWRHLTWAIAASNNVKSGS</sequence>
<feature type="transmembrane region" description="Helical" evidence="5">
    <location>
        <begin position="65"/>
        <end position="86"/>
    </location>
</feature>
<keyword evidence="3 5" id="KW-1133">Transmembrane helix</keyword>
<feature type="domain" description="Major facilitator superfamily (MFS) profile" evidence="6">
    <location>
        <begin position="1"/>
        <end position="142"/>
    </location>
</feature>
<dbReference type="InterPro" id="IPR011701">
    <property type="entry name" value="MFS"/>
</dbReference>
<reference evidence="7" key="1">
    <citation type="submission" date="2025-08" db="UniProtKB">
        <authorList>
            <consortium name="Ensembl"/>
        </authorList>
    </citation>
    <scope>IDENTIFICATION</scope>
</reference>
<dbReference type="STRING" id="409849.ENSPMGP00000013270"/>
<protein>
    <recommendedName>
        <fullName evidence="6">Major facilitator superfamily (MFS) profile domain-containing protein</fullName>
    </recommendedName>
</protein>
<evidence type="ECO:0000259" key="6">
    <source>
        <dbReference type="PROSITE" id="PS50850"/>
    </source>
</evidence>
<dbReference type="Proteomes" id="UP000261520">
    <property type="component" value="Unplaced"/>
</dbReference>
<dbReference type="InterPro" id="IPR020846">
    <property type="entry name" value="MFS_dom"/>
</dbReference>
<reference evidence="7" key="2">
    <citation type="submission" date="2025-09" db="UniProtKB">
        <authorList>
            <consortium name="Ensembl"/>
        </authorList>
    </citation>
    <scope>IDENTIFICATION</scope>
</reference>
<dbReference type="Gene3D" id="1.20.1250.20">
    <property type="entry name" value="MFS general substrate transporter like domains"/>
    <property type="match status" value="1"/>
</dbReference>
<dbReference type="SUPFAM" id="SSF103473">
    <property type="entry name" value="MFS general substrate transporter"/>
    <property type="match status" value="1"/>
</dbReference>
<accession>A0A3B4A969</accession>
<feature type="transmembrane region" description="Helical" evidence="5">
    <location>
        <begin position="12"/>
        <end position="29"/>
    </location>
</feature>
<evidence type="ECO:0000256" key="1">
    <source>
        <dbReference type="ARBA" id="ARBA00004141"/>
    </source>
</evidence>
<feature type="transmembrane region" description="Helical" evidence="5">
    <location>
        <begin position="98"/>
        <end position="122"/>
    </location>
</feature>
<keyword evidence="4 5" id="KW-0472">Membrane</keyword>
<evidence type="ECO:0000256" key="3">
    <source>
        <dbReference type="ARBA" id="ARBA00022989"/>
    </source>
</evidence>
<evidence type="ECO:0000313" key="8">
    <source>
        <dbReference type="Proteomes" id="UP000261520"/>
    </source>
</evidence>
<evidence type="ECO:0000256" key="5">
    <source>
        <dbReference type="SAM" id="Phobius"/>
    </source>
</evidence>
<dbReference type="GO" id="GO:0016020">
    <property type="term" value="C:membrane"/>
    <property type="evidence" value="ECO:0007669"/>
    <property type="project" value="UniProtKB-SubCell"/>
</dbReference>
<dbReference type="PROSITE" id="PS50850">
    <property type="entry name" value="MFS"/>
    <property type="match status" value="1"/>
</dbReference>
<dbReference type="InterPro" id="IPR036259">
    <property type="entry name" value="MFS_trans_sf"/>
</dbReference>
<keyword evidence="8" id="KW-1185">Reference proteome</keyword>
<name>A0A3B4A969_9GOBI</name>
<dbReference type="PANTHER" id="PTHR24064">
    <property type="entry name" value="SOLUTE CARRIER FAMILY 22 MEMBER"/>
    <property type="match status" value="1"/>
</dbReference>
<evidence type="ECO:0000256" key="2">
    <source>
        <dbReference type="ARBA" id="ARBA00022692"/>
    </source>
</evidence>
<dbReference type="GO" id="GO:0022857">
    <property type="term" value="F:transmembrane transporter activity"/>
    <property type="evidence" value="ECO:0007669"/>
    <property type="project" value="InterPro"/>
</dbReference>
<organism evidence="7 8">
    <name type="scientific">Periophthalmus magnuspinnatus</name>
    <dbReference type="NCBI Taxonomy" id="409849"/>
    <lineage>
        <taxon>Eukaryota</taxon>
        <taxon>Metazoa</taxon>
        <taxon>Chordata</taxon>
        <taxon>Craniata</taxon>
        <taxon>Vertebrata</taxon>
        <taxon>Euteleostomi</taxon>
        <taxon>Actinopterygii</taxon>
        <taxon>Neopterygii</taxon>
        <taxon>Teleostei</taxon>
        <taxon>Neoteleostei</taxon>
        <taxon>Acanthomorphata</taxon>
        <taxon>Gobiaria</taxon>
        <taxon>Gobiiformes</taxon>
        <taxon>Gobioidei</taxon>
        <taxon>Gobiidae</taxon>
        <taxon>Oxudercinae</taxon>
        <taxon>Periophthalmus</taxon>
    </lineage>
</organism>
<keyword evidence="2 5" id="KW-0812">Transmembrane</keyword>
<comment type="subcellular location">
    <subcellularLocation>
        <location evidence="1">Membrane</location>
        <topology evidence="1">Multi-pass membrane protein</topology>
    </subcellularLocation>
</comment>
<dbReference type="AlphaFoldDB" id="A0A3B4A969"/>